<name>A0ABW1DKH4_9DEIO</name>
<comment type="caution">
    <text evidence="2">The sequence shown here is derived from an EMBL/GenBank/DDBJ whole genome shotgun (WGS) entry which is preliminary data.</text>
</comment>
<dbReference type="InterPro" id="IPR003615">
    <property type="entry name" value="HNH_nuc"/>
</dbReference>
<keyword evidence="2" id="KW-0378">Hydrolase</keyword>
<evidence type="ECO:0000259" key="1">
    <source>
        <dbReference type="SMART" id="SM00507"/>
    </source>
</evidence>
<protein>
    <submittedName>
        <fullName evidence="2">HNH endonuclease</fullName>
    </submittedName>
</protein>
<dbReference type="EMBL" id="JBHSOH010000016">
    <property type="protein sequence ID" value="MFC5849233.1"/>
    <property type="molecule type" value="Genomic_DNA"/>
</dbReference>
<keyword evidence="3" id="KW-1185">Reference proteome</keyword>
<proteinExistence type="predicted"/>
<dbReference type="Pfam" id="PF01844">
    <property type="entry name" value="HNH"/>
    <property type="match status" value="1"/>
</dbReference>
<dbReference type="GO" id="GO:0004519">
    <property type="term" value="F:endonuclease activity"/>
    <property type="evidence" value="ECO:0007669"/>
    <property type="project" value="UniProtKB-KW"/>
</dbReference>
<keyword evidence="2" id="KW-0255">Endonuclease</keyword>
<sequence>MQNYNMAKNLKWTEEELILALNLYLKRSRRVPRKTSTESKELSSILNSLPIYSEIEKQGSFRTADSVTLKIENIKAKDPFFEKQHLEGSKIGMQKGGGGVIDLWIKYQDKLDRVSSDALAIMEKYKDSLLEDLPGGRDDIMIESDQIYTEGERRLTVRFTARRNRDLAKKKILHTLAHSGRLDCEVCGFNFYDYYGEIGRYFAECHHIVPLSKGRNKNSIADLAVLCSNCHSMIHTSKSLFSVAELRRLVQQRKDEMEK</sequence>
<organism evidence="2 3">
    <name type="scientific">Deinococcus petrolearius</name>
    <dbReference type="NCBI Taxonomy" id="1751295"/>
    <lineage>
        <taxon>Bacteria</taxon>
        <taxon>Thermotogati</taxon>
        <taxon>Deinococcota</taxon>
        <taxon>Deinococci</taxon>
        <taxon>Deinococcales</taxon>
        <taxon>Deinococcaceae</taxon>
        <taxon>Deinococcus</taxon>
    </lineage>
</organism>
<dbReference type="Gene3D" id="1.10.30.50">
    <property type="match status" value="1"/>
</dbReference>
<gene>
    <name evidence="2" type="ORF">ACFPQ6_13025</name>
</gene>
<keyword evidence="2" id="KW-0540">Nuclease</keyword>
<dbReference type="RefSeq" id="WP_380050160.1">
    <property type="nucleotide sequence ID" value="NZ_JBHSOH010000016.1"/>
</dbReference>
<dbReference type="InterPro" id="IPR002711">
    <property type="entry name" value="HNH"/>
</dbReference>
<dbReference type="CDD" id="cd00085">
    <property type="entry name" value="HNHc"/>
    <property type="match status" value="1"/>
</dbReference>
<dbReference type="Proteomes" id="UP001595979">
    <property type="component" value="Unassembled WGS sequence"/>
</dbReference>
<accession>A0ABW1DKH4</accession>
<evidence type="ECO:0000313" key="3">
    <source>
        <dbReference type="Proteomes" id="UP001595979"/>
    </source>
</evidence>
<dbReference type="SMART" id="SM00507">
    <property type="entry name" value="HNHc"/>
    <property type="match status" value="1"/>
</dbReference>
<feature type="domain" description="HNH nuclease" evidence="1">
    <location>
        <begin position="171"/>
        <end position="232"/>
    </location>
</feature>
<evidence type="ECO:0000313" key="2">
    <source>
        <dbReference type="EMBL" id="MFC5849233.1"/>
    </source>
</evidence>
<reference evidence="3" key="1">
    <citation type="journal article" date="2019" name="Int. J. Syst. Evol. Microbiol.">
        <title>The Global Catalogue of Microorganisms (GCM) 10K type strain sequencing project: providing services to taxonomists for standard genome sequencing and annotation.</title>
        <authorList>
            <consortium name="The Broad Institute Genomics Platform"/>
            <consortium name="The Broad Institute Genome Sequencing Center for Infectious Disease"/>
            <person name="Wu L."/>
            <person name="Ma J."/>
        </authorList>
    </citation>
    <scope>NUCLEOTIDE SEQUENCE [LARGE SCALE GENOMIC DNA]</scope>
    <source>
        <strain evidence="3">CGMCC 1.15053</strain>
    </source>
</reference>